<dbReference type="PANTHER" id="PTHR45138:SF9">
    <property type="entry name" value="DIGUANYLATE CYCLASE DGCM-RELATED"/>
    <property type="match status" value="1"/>
</dbReference>
<organism evidence="6 7">
    <name type="scientific">Thiorhodovibrio winogradskyi</name>
    <dbReference type="NCBI Taxonomy" id="77007"/>
    <lineage>
        <taxon>Bacteria</taxon>
        <taxon>Pseudomonadati</taxon>
        <taxon>Pseudomonadota</taxon>
        <taxon>Gammaproteobacteria</taxon>
        <taxon>Chromatiales</taxon>
        <taxon>Chromatiaceae</taxon>
        <taxon>Thiorhodovibrio</taxon>
    </lineage>
</organism>
<dbReference type="EMBL" id="CP121472">
    <property type="protein sequence ID" value="WPL15377.1"/>
    <property type="molecule type" value="Genomic_DNA"/>
</dbReference>
<comment type="catalytic activity">
    <reaction evidence="2">
        <text>2 GTP = 3',3'-c-di-GMP + 2 diphosphate</text>
        <dbReference type="Rhea" id="RHEA:24898"/>
        <dbReference type="ChEBI" id="CHEBI:33019"/>
        <dbReference type="ChEBI" id="CHEBI:37565"/>
        <dbReference type="ChEBI" id="CHEBI:58805"/>
        <dbReference type="EC" id="2.7.7.65"/>
    </reaction>
</comment>
<keyword evidence="3" id="KW-0597">Phosphoprotein</keyword>
<dbReference type="SMART" id="SM00448">
    <property type="entry name" value="REC"/>
    <property type="match status" value="1"/>
</dbReference>
<dbReference type="InterPro" id="IPR043128">
    <property type="entry name" value="Rev_trsase/Diguanyl_cyclase"/>
</dbReference>
<reference evidence="6 7" key="1">
    <citation type="journal article" date="2023" name="Microorganisms">
        <title>Thiorhodovibrio frisius and Trv. litoralis spp. nov., Two Novel Members from a Clade of Fastidious Purple Sulfur Bacteria That Exhibit Unique Red-Shifted Light-Harvesting Capabilities.</title>
        <authorList>
            <person name="Methner A."/>
            <person name="Kuzyk S.B."/>
            <person name="Petersen J."/>
            <person name="Bauer S."/>
            <person name="Brinkmann H."/>
            <person name="Sichau K."/>
            <person name="Wanner G."/>
            <person name="Wolf J."/>
            <person name="Neumann-Schaal M."/>
            <person name="Henke P."/>
            <person name="Tank M."/>
            <person name="Sproer C."/>
            <person name="Bunk B."/>
            <person name="Overmann J."/>
        </authorList>
    </citation>
    <scope>NUCLEOTIDE SEQUENCE [LARGE SCALE GENOMIC DNA]</scope>
    <source>
        <strain evidence="6 7">DSM 6702</strain>
    </source>
</reference>
<feature type="modified residue" description="4-aspartylphosphate" evidence="3">
    <location>
        <position position="53"/>
    </location>
</feature>
<dbReference type="Pfam" id="PF00990">
    <property type="entry name" value="GGDEF"/>
    <property type="match status" value="1"/>
</dbReference>
<accession>A0ABZ0S229</accession>
<evidence type="ECO:0000256" key="1">
    <source>
        <dbReference type="ARBA" id="ARBA00012528"/>
    </source>
</evidence>
<dbReference type="RefSeq" id="WP_328985954.1">
    <property type="nucleotide sequence ID" value="NZ_CP121472.1"/>
</dbReference>
<dbReference type="NCBIfam" id="TIGR00254">
    <property type="entry name" value="GGDEF"/>
    <property type="match status" value="1"/>
</dbReference>
<gene>
    <name evidence="6" type="primary">pleD_2</name>
    <name evidence="6" type="ORF">Thiowin_00273</name>
</gene>
<dbReference type="EC" id="2.7.7.65" evidence="1"/>
<dbReference type="InterPro" id="IPR000160">
    <property type="entry name" value="GGDEF_dom"/>
</dbReference>
<name>A0ABZ0S229_9GAMM</name>
<sequence length="316" mass="35030">MNQPRILIVDDETSNIELIAEIFMDDHEVLFATDGAKALELAATANPDLILLDVILPGMDGFEICARLKAEPHTTEIPIIFITGRDDIETETSGLALGAVDYITKPINPQIVRMRVSNHIELKRARDRLTQLAATDGLTGLANRRRYDEVLEREVQRHRRSGAPLTIIMLDIDHFKTYNDTYGHLRGDDCLRAIATRIRDSLLRTTDLAARYGGEEFACILPDTGNTEEVTAIAERIRENIMALAIPHQTSPTAPHVTISLGVVTGYCTQNLQPEQFTAAADKQLYLAKSQGRNRHAIDQLEEGMHTQPAAATKSA</sequence>
<dbReference type="Gene3D" id="3.40.50.2300">
    <property type="match status" value="1"/>
</dbReference>
<evidence type="ECO:0000256" key="2">
    <source>
        <dbReference type="ARBA" id="ARBA00034247"/>
    </source>
</evidence>
<dbReference type="Gene3D" id="3.30.70.270">
    <property type="match status" value="1"/>
</dbReference>
<dbReference type="CDD" id="cd01949">
    <property type="entry name" value="GGDEF"/>
    <property type="match status" value="1"/>
</dbReference>
<dbReference type="InterPro" id="IPR001789">
    <property type="entry name" value="Sig_transdc_resp-reg_receiver"/>
</dbReference>
<dbReference type="SUPFAM" id="SSF52172">
    <property type="entry name" value="CheY-like"/>
    <property type="match status" value="1"/>
</dbReference>
<dbReference type="PROSITE" id="PS50110">
    <property type="entry name" value="RESPONSE_REGULATORY"/>
    <property type="match status" value="1"/>
</dbReference>
<dbReference type="Proteomes" id="UP001432180">
    <property type="component" value="Chromosome"/>
</dbReference>
<evidence type="ECO:0000259" key="5">
    <source>
        <dbReference type="PROSITE" id="PS50887"/>
    </source>
</evidence>
<dbReference type="Pfam" id="PF00072">
    <property type="entry name" value="Response_reg"/>
    <property type="match status" value="1"/>
</dbReference>
<feature type="domain" description="Response regulatory" evidence="4">
    <location>
        <begin position="5"/>
        <end position="120"/>
    </location>
</feature>
<proteinExistence type="predicted"/>
<dbReference type="InterPro" id="IPR011006">
    <property type="entry name" value="CheY-like_superfamily"/>
</dbReference>
<dbReference type="SMART" id="SM00267">
    <property type="entry name" value="GGDEF"/>
    <property type="match status" value="1"/>
</dbReference>
<dbReference type="InterPro" id="IPR029787">
    <property type="entry name" value="Nucleotide_cyclase"/>
</dbReference>
<dbReference type="InterPro" id="IPR050469">
    <property type="entry name" value="Diguanylate_Cyclase"/>
</dbReference>
<evidence type="ECO:0000259" key="4">
    <source>
        <dbReference type="PROSITE" id="PS50110"/>
    </source>
</evidence>
<dbReference type="PROSITE" id="PS50887">
    <property type="entry name" value="GGDEF"/>
    <property type="match status" value="1"/>
</dbReference>
<keyword evidence="7" id="KW-1185">Reference proteome</keyword>
<feature type="domain" description="GGDEF" evidence="5">
    <location>
        <begin position="163"/>
        <end position="301"/>
    </location>
</feature>
<evidence type="ECO:0000256" key="3">
    <source>
        <dbReference type="PROSITE-ProRule" id="PRU00169"/>
    </source>
</evidence>
<dbReference type="SUPFAM" id="SSF55073">
    <property type="entry name" value="Nucleotide cyclase"/>
    <property type="match status" value="1"/>
</dbReference>
<evidence type="ECO:0000313" key="7">
    <source>
        <dbReference type="Proteomes" id="UP001432180"/>
    </source>
</evidence>
<dbReference type="PANTHER" id="PTHR45138">
    <property type="entry name" value="REGULATORY COMPONENTS OF SENSORY TRANSDUCTION SYSTEM"/>
    <property type="match status" value="1"/>
</dbReference>
<protein>
    <recommendedName>
        <fullName evidence="1">diguanylate cyclase</fullName>
        <ecNumber evidence="1">2.7.7.65</ecNumber>
    </recommendedName>
</protein>
<evidence type="ECO:0000313" key="6">
    <source>
        <dbReference type="EMBL" id="WPL15377.1"/>
    </source>
</evidence>